<dbReference type="GO" id="GO:0003844">
    <property type="term" value="F:1,4-alpha-glucan branching enzyme activity"/>
    <property type="evidence" value="ECO:0007669"/>
    <property type="project" value="UniProtKB-EC"/>
</dbReference>
<dbReference type="Pfam" id="PF02806">
    <property type="entry name" value="Alpha-amylase_C"/>
    <property type="match status" value="1"/>
</dbReference>
<dbReference type="EMBL" id="UGNC01000005">
    <property type="protein sequence ID" value="STW47220.1"/>
    <property type="molecule type" value="Genomic_DNA"/>
</dbReference>
<keyword evidence="2" id="KW-0808">Transferase</keyword>
<gene>
    <name evidence="2" type="primary">glgB_1</name>
    <name evidence="2" type="ORF">NCTC9617_03768</name>
</gene>
<accession>A0A210UZP0</accession>
<name>A0A210UZP0_KLEPN</name>
<proteinExistence type="predicted"/>
<keyword evidence="2" id="KW-0328">Glycosyltransferase</keyword>
<dbReference type="EC" id="2.4.1.18" evidence="2"/>
<reference evidence="2 3" key="1">
    <citation type="submission" date="2018-06" db="EMBL/GenBank/DDBJ databases">
        <authorList>
            <consortium name="Pathogen Informatics"/>
            <person name="Doyle S."/>
        </authorList>
    </citation>
    <scope>NUCLEOTIDE SEQUENCE [LARGE SCALE GENOMIC DNA]</scope>
    <source>
        <strain evidence="2 3">NCTC9617</strain>
    </source>
</reference>
<dbReference type="InterPro" id="IPR013780">
    <property type="entry name" value="Glyco_hydro_b"/>
</dbReference>
<dbReference type="SUPFAM" id="SSF51011">
    <property type="entry name" value="Glycosyl hydrolase domain"/>
    <property type="match status" value="1"/>
</dbReference>
<evidence type="ECO:0000313" key="2">
    <source>
        <dbReference type="EMBL" id="STW47220.1"/>
    </source>
</evidence>
<dbReference type="Proteomes" id="UP000255167">
    <property type="component" value="Unassembled WGS sequence"/>
</dbReference>
<protein>
    <submittedName>
        <fullName evidence="2">1,4-alpha-glucan (Glycogen) branching enzyme</fullName>
        <ecNumber evidence="2">2.4.1.18</ecNumber>
    </submittedName>
</protein>
<dbReference type="InterPro" id="IPR006048">
    <property type="entry name" value="A-amylase/branching_C"/>
</dbReference>
<evidence type="ECO:0000259" key="1">
    <source>
        <dbReference type="Pfam" id="PF02806"/>
    </source>
</evidence>
<dbReference type="AlphaFoldDB" id="A0A210UZP0"/>
<feature type="domain" description="Alpha-amylase/branching enzyme C-terminal all beta" evidence="1">
    <location>
        <begin position="2"/>
        <end position="96"/>
    </location>
</feature>
<sequence length="99" mass="11164">MVDDHERSVFVFVRRDRAGNEIIVASNFTPVPRHDYRFGINQPGRWREALNTDSMHYHGSNQGNGGVVESDAIASHGREHSLSLTLPPLATIWLVREAQ</sequence>
<dbReference type="GO" id="GO:0043169">
    <property type="term" value="F:cation binding"/>
    <property type="evidence" value="ECO:0007669"/>
    <property type="project" value="InterPro"/>
</dbReference>
<dbReference type="GO" id="GO:0005975">
    <property type="term" value="P:carbohydrate metabolic process"/>
    <property type="evidence" value="ECO:0007669"/>
    <property type="project" value="InterPro"/>
</dbReference>
<dbReference type="FunFam" id="2.60.40.1180:FF:000002">
    <property type="entry name" value="1,4-alpha-glucan branching enzyme GlgB"/>
    <property type="match status" value="1"/>
</dbReference>
<organism evidence="2 3">
    <name type="scientific">Klebsiella pneumoniae</name>
    <dbReference type="NCBI Taxonomy" id="573"/>
    <lineage>
        <taxon>Bacteria</taxon>
        <taxon>Pseudomonadati</taxon>
        <taxon>Pseudomonadota</taxon>
        <taxon>Gammaproteobacteria</taxon>
        <taxon>Enterobacterales</taxon>
        <taxon>Enterobacteriaceae</taxon>
        <taxon>Klebsiella/Raoultella group</taxon>
        <taxon>Klebsiella</taxon>
        <taxon>Klebsiella pneumoniae complex</taxon>
    </lineage>
</organism>
<dbReference type="Gene3D" id="2.60.40.1180">
    <property type="entry name" value="Golgi alpha-mannosidase II"/>
    <property type="match status" value="1"/>
</dbReference>
<evidence type="ECO:0000313" key="3">
    <source>
        <dbReference type="Proteomes" id="UP000255167"/>
    </source>
</evidence>